<comment type="caution">
    <text evidence="5">The sequence shown here is derived from an EMBL/GenBank/DDBJ whole genome shotgun (WGS) entry which is preliminary data.</text>
</comment>
<protein>
    <submittedName>
        <fullName evidence="5">GT2 family glycosyltransferase/glycosyltransferase involved in cell wall biosynthesis</fullName>
    </submittedName>
</protein>
<dbReference type="InterPro" id="IPR011990">
    <property type="entry name" value="TPR-like_helical_dom_sf"/>
</dbReference>
<organism evidence="5 6">
    <name type="scientific">Azospirillum rugosum</name>
    <dbReference type="NCBI Taxonomy" id="416170"/>
    <lineage>
        <taxon>Bacteria</taxon>
        <taxon>Pseudomonadati</taxon>
        <taxon>Pseudomonadota</taxon>
        <taxon>Alphaproteobacteria</taxon>
        <taxon>Rhodospirillales</taxon>
        <taxon>Azospirillaceae</taxon>
        <taxon>Azospirillum</taxon>
    </lineage>
</organism>
<evidence type="ECO:0000256" key="2">
    <source>
        <dbReference type="ARBA" id="ARBA00022676"/>
    </source>
</evidence>
<feature type="region of interest" description="Disordered" evidence="4">
    <location>
        <begin position="339"/>
        <end position="381"/>
    </location>
</feature>
<dbReference type="PANTHER" id="PTHR43179:SF12">
    <property type="entry name" value="GALACTOFURANOSYLTRANSFERASE GLFT2"/>
    <property type="match status" value="1"/>
</dbReference>
<evidence type="ECO:0000313" key="6">
    <source>
        <dbReference type="Proteomes" id="UP000781958"/>
    </source>
</evidence>
<feature type="region of interest" description="Disordered" evidence="4">
    <location>
        <begin position="699"/>
        <end position="732"/>
    </location>
</feature>
<evidence type="ECO:0000313" key="5">
    <source>
        <dbReference type="EMBL" id="MBP2294280.1"/>
    </source>
</evidence>
<dbReference type="PANTHER" id="PTHR43179">
    <property type="entry name" value="RHAMNOSYLTRANSFERASE WBBL"/>
    <property type="match status" value="1"/>
</dbReference>
<keyword evidence="2" id="KW-0328">Glycosyltransferase</keyword>
<dbReference type="Gene3D" id="1.25.40.10">
    <property type="entry name" value="Tetratricopeptide repeat domain"/>
    <property type="match status" value="1"/>
</dbReference>
<evidence type="ECO:0000256" key="3">
    <source>
        <dbReference type="ARBA" id="ARBA00022679"/>
    </source>
</evidence>
<dbReference type="SUPFAM" id="SSF53756">
    <property type="entry name" value="UDP-Glycosyltransferase/glycogen phosphorylase"/>
    <property type="match status" value="1"/>
</dbReference>
<evidence type="ECO:0000256" key="1">
    <source>
        <dbReference type="ARBA" id="ARBA00006739"/>
    </source>
</evidence>
<reference evidence="5 6" key="1">
    <citation type="submission" date="2021-03" db="EMBL/GenBank/DDBJ databases">
        <title>Genomic Encyclopedia of Type Strains, Phase III (KMG-III): the genomes of soil and plant-associated and newly described type strains.</title>
        <authorList>
            <person name="Whitman W."/>
        </authorList>
    </citation>
    <scope>NUCLEOTIDE SEQUENCE [LARGE SCALE GENOMIC DNA]</scope>
    <source>
        <strain evidence="5 6">IMMIB AFH-6</strain>
    </source>
</reference>
<dbReference type="InterPro" id="IPR029044">
    <property type="entry name" value="Nucleotide-diphossugar_trans"/>
</dbReference>
<feature type="region of interest" description="Disordered" evidence="4">
    <location>
        <begin position="1"/>
        <end position="21"/>
    </location>
</feature>
<name>A0ABS4SSB2_9PROT</name>
<dbReference type="Gene3D" id="3.90.550.10">
    <property type="entry name" value="Spore Coat Polysaccharide Biosynthesis Protein SpsA, Chain A"/>
    <property type="match status" value="1"/>
</dbReference>
<sequence length="1411" mass="149477">MSSSKKPKPDPGPLERAIADGRWAEAEREARALLRDDRSHSHGATGLARCAIARGDLGEALRWAERSARFAPNDIALKAFFAALLVAADRPGDVPPLLESVAERAPTPTASIVLGQALARLGAMDRFVPLVERLLHRFPVGVAPMLADLADHALRSGAAAGWASADLGLRIVGALHPDRIRAGSVLRVESGRGSLLALDGPSFLHRYGQPDPAAGVIRFTLPLGPEAEGETLSVTLDGRPLLGAPLHPRRHAAVEGSAVIEDAADGNSRLSGWAWCPGDPPQRVTVRVSDSAGRSVTLATDRPMEAAQAFGIEDGDYAFTLDLDGSGLEPGLLRVTAGPGDVPLAGSPLPWPGPGRDKKAPERRPTPVEPPPARRPQGRLPSPIVDVIVPVYRGREETLACLRSVFAAAREDRTPHEVIVIDDAGPEPDLARDLAALAAAGRITLLRNERNLGFPATVNRGLGLHPDRDVVLLNADTLVAGDWLARLRAAAHGSHDAGTVTPLSNDATILSYPSGTVRPPAPTLDETARLDRTARAVNTGVRAELPVGVGFCLYIRRDCLEETGPFEERLFGRGYGEENDFCLRARRLGWRHLGAADVFVAHVGGRSFGRQKAILAARNGRLLERLHPGYDALVQDFIAADPLLAARRRLDLARWAAEEAAPRPPAVLLVTLSGRGGVARFVAERIAALRAEGWRVLRLSPETGEDPDAPPDEDGPDDEDEEDGAKADPPERRCRIEVTDRPDLRDLVFRTRAEFDELVAALRQAGTAAVEIHHTLGHDPAVLDLAGRLGVPYDVTVHDYGLICPRVNLVDGAGRYCGEPDLAACERCTADPDDRADPDLTVTALRRRTRALVAGARRVTVPTRDVAARLARHTDLLHMAPRPIDVRPWEAVEPPRGARPQRPPGGRWRVCTIGAVGIQKGYEVLLACARDAAARDLPLEFVVVGFSEEDPPLFETGRIFVTGRFSEEEAVALVRAQQAHLAFLPSISPETWCYALSTAWRAGLEVAAFDLGALGERIRSAGGGHRLPLGLDPATINDTLLGILDARTVHGVAIERPTSFRPDNRPSGPMTDLEAPVHDFSTFHARGGSSMIGSVASAEATQSSQIKATAQTLPLAPGFYSLIVTGGGSAAAPGEFPLPSVQLAAAPNGQAGVTVEMISSVPGNWLAKPGDTIIIKVAGGTANLILSSYKHIDRTNALLSLQFARIDDVPGGAAQPAAAAPAVGTPAVGTPAVGTPAAAAPVAPAPVAAAPVATPVVSAPIGAARAPRAEILAHVQRHGDLRFADSNWAGAVGQRLWIEAFSITPVDGLSPEDIEYKGLTANGWETPWITGGNMCGSRGLGTPLIGFSIRLRGAVAERFECVYEGAFVSGYRSPAGQNGSPCRSDAIGDPLEGILLRLVEKQGALAQPRSF</sequence>
<dbReference type="Pfam" id="PF13641">
    <property type="entry name" value="Glyco_tranf_2_3"/>
    <property type="match status" value="1"/>
</dbReference>
<dbReference type="SUPFAM" id="SSF48452">
    <property type="entry name" value="TPR-like"/>
    <property type="match status" value="1"/>
</dbReference>
<dbReference type="Gene3D" id="3.40.50.2000">
    <property type="entry name" value="Glycogen Phosphorylase B"/>
    <property type="match status" value="2"/>
</dbReference>
<feature type="compositionally biased region" description="Acidic residues" evidence="4">
    <location>
        <begin position="703"/>
        <end position="723"/>
    </location>
</feature>
<accession>A0ABS4SSB2</accession>
<evidence type="ECO:0000256" key="4">
    <source>
        <dbReference type="SAM" id="MobiDB-lite"/>
    </source>
</evidence>
<keyword evidence="3" id="KW-0808">Transferase</keyword>
<dbReference type="Proteomes" id="UP000781958">
    <property type="component" value="Unassembled WGS sequence"/>
</dbReference>
<keyword evidence="6" id="KW-1185">Reference proteome</keyword>
<gene>
    <name evidence="5" type="ORF">J2851_004069</name>
</gene>
<feature type="compositionally biased region" description="Basic and acidic residues" evidence="4">
    <location>
        <begin position="355"/>
        <end position="366"/>
    </location>
</feature>
<proteinExistence type="inferred from homology"/>
<dbReference type="SUPFAM" id="SSF53448">
    <property type="entry name" value="Nucleotide-diphospho-sugar transferases"/>
    <property type="match status" value="1"/>
</dbReference>
<dbReference type="EMBL" id="JAGINP010000015">
    <property type="protein sequence ID" value="MBP2294280.1"/>
    <property type="molecule type" value="Genomic_DNA"/>
</dbReference>
<comment type="similarity">
    <text evidence="1">Belongs to the glycosyltransferase 2 family.</text>
</comment>
<dbReference type="RefSeq" id="WP_209768410.1">
    <property type="nucleotide sequence ID" value="NZ_JAGINP010000015.1"/>
</dbReference>